<proteinExistence type="predicted"/>
<feature type="compositionally biased region" description="Basic and acidic residues" evidence="1">
    <location>
        <begin position="1"/>
        <end position="11"/>
    </location>
</feature>
<evidence type="ECO:0000313" key="3">
    <source>
        <dbReference type="Proteomes" id="UP000265520"/>
    </source>
</evidence>
<sequence>NRVNPEEHVGRGSEAVHPSRIIC</sequence>
<feature type="region of interest" description="Disordered" evidence="1">
    <location>
        <begin position="1"/>
        <end position="23"/>
    </location>
</feature>
<keyword evidence="3" id="KW-1185">Reference proteome</keyword>
<accession>A0A392W911</accession>
<evidence type="ECO:0000256" key="1">
    <source>
        <dbReference type="SAM" id="MobiDB-lite"/>
    </source>
</evidence>
<protein>
    <submittedName>
        <fullName evidence="2">Uncharacterized protein</fullName>
    </submittedName>
</protein>
<name>A0A392W911_9FABA</name>
<organism evidence="2 3">
    <name type="scientific">Trifolium medium</name>
    <dbReference type="NCBI Taxonomy" id="97028"/>
    <lineage>
        <taxon>Eukaryota</taxon>
        <taxon>Viridiplantae</taxon>
        <taxon>Streptophyta</taxon>
        <taxon>Embryophyta</taxon>
        <taxon>Tracheophyta</taxon>
        <taxon>Spermatophyta</taxon>
        <taxon>Magnoliopsida</taxon>
        <taxon>eudicotyledons</taxon>
        <taxon>Gunneridae</taxon>
        <taxon>Pentapetalae</taxon>
        <taxon>rosids</taxon>
        <taxon>fabids</taxon>
        <taxon>Fabales</taxon>
        <taxon>Fabaceae</taxon>
        <taxon>Papilionoideae</taxon>
        <taxon>50 kb inversion clade</taxon>
        <taxon>NPAAA clade</taxon>
        <taxon>Hologalegina</taxon>
        <taxon>IRL clade</taxon>
        <taxon>Trifolieae</taxon>
        <taxon>Trifolium</taxon>
    </lineage>
</organism>
<evidence type="ECO:0000313" key="2">
    <source>
        <dbReference type="EMBL" id="MCI96232.1"/>
    </source>
</evidence>
<dbReference type="Proteomes" id="UP000265520">
    <property type="component" value="Unassembled WGS sequence"/>
</dbReference>
<feature type="non-terminal residue" evidence="2">
    <location>
        <position position="1"/>
    </location>
</feature>
<comment type="caution">
    <text evidence="2">The sequence shown here is derived from an EMBL/GenBank/DDBJ whole genome shotgun (WGS) entry which is preliminary data.</text>
</comment>
<dbReference type="EMBL" id="LXQA011408932">
    <property type="protein sequence ID" value="MCI96232.1"/>
    <property type="molecule type" value="Genomic_DNA"/>
</dbReference>
<reference evidence="2 3" key="1">
    <citation type="journal article" date="2018" name="Front. Plant Sci.">
        <title>Red Clover (Trifolium pratense) and Zigzag Clover (T. medium) - A Picture of Genomic Similarities and Differences.</title>
        <authorList>
            <person name="Dluhosova J."/>
            <person name="Istvanek J."/>
            <person name="Nedelnik J."/>
            <person name="Repkova J."/>
        </authorList>
    </citation>
    <scope>NUCLEOTIDE SEQUENCE [LARGE SCALE GENOMIC DNA]</scope>
    <source>
        <strain evidence="3">cv. 10/8</strain>
        <tissue evidence="2">Leaf</tissue>
    </source>
</reference>
<dbReference type="AlphaFoldDB" id="A0A392W911"/>